<proteinExistence type="predicted"/>
<accession>A0A9X3D364</accession>
<keyword evidence="3" id="KW-1185">Reference proteome</keyword>
<protein>
    <recommendedName>
        <fullName evidence="4">DUF4760 domain-containing protein</fullName>
    </recommendedName>
</protein>
<comment type="caution">
    <text evidence="2">The sequence shown here is derived from an EMBL/GenBank/DDBJ whole genome shotgun (WGS) entry which is preliminary data.</text>
</comment>
<feature type="compositionally biased region" description="Polar residues" evidence="1">
    <location>
        <begin position="183"/>
        <end position="198"/>
    </location>
</feature>
<sequence>MIGPLLGFLIGLLTILVVGLAGRRRDAALQLIGAHRELTSDRTNGARGRLYRINDGEDPAQVYANEVPARRGNLSALQIDDYFVLVYAIEAAGTAVEVACQRRGPDWWQTAAQLVRGVLPKARAQSLRWHVGAIMETVLRWRETAVRGGELKDSGAFESLREHCVNLRRYALLENALVPSEWATDQPNLPSSTTQNPRPGSPVGTPARET</sequence>
<evidence type="ECO:0000313" key="2">
    <source>
        <dbReference type="EMBL" id="MCX2964173.1"/>
    </source>
</evidence>
<organism evidence="2 3">
    <name type="scientific">Gordonia aquimaris</name>
    <dbReference type="NCBI Taxonomy" id="2984863"/>
    <lineage>
        <taxon>Bacteria</taxon>
        <taxon>Bacillati</taxon>
        <taxon>Actinomycetota</taxon>
        <taxon>Actinomycetes</taxon>
        <taxon>Mycobacteriales</taxon>
        <taxon>Gordoniaceae</taxon>
        <taxon>Gordonia</taxon>
    </lineage>
</organism>
<name>A0A9X3D364_9ACTN</name>
<evidence type="ECO:0000313" key="3">
    <source>
        <dbReference type="Proteomes" id="UP001143347"/>
    </source>
</evidence>
<dbReference type="AlphaFoldDB" id="A0A9X3D364"/>
<evidence type="ECO:0008006" key="4">
    <source>
        <dbReference type="Google" id="ProtNLM"/>
    </source>
</evidence>
<evidence type="ECO:0000256" key="1">
    <source>
        <dbReference type="SAM" id="MobiDB-lite"/>
    </source>
</evidence>
<dbReference type="EMBL" id="JAPKFM010000006">
    <property type="protein sequence ID" value="MCX2964173.1"/>
    <property type="molecule type" value="Genomic_DNA"/>
</dbReference>
<gene>
    <name evidence="2" type="ORF">OSB52_08735</name>
</gene>
<dbReference type="Proteomes" id="UP001143347">
    <property type="component" value="Unassembled WGS sequence"/>
</dbReference>
<dbReference type="RefSeq" id="WP_226513065.1">
    <property type="nucleotide sequence ID" value="NZ_JAPKFM010000006.1"/>
</dbReference>
<reference evidence="2" key="1">
    <citation type="submission" date="2022-10" db="EMBL/GenBank/DDBJ databases">
        <title>WGS of marine actinomycetes from Thailand.</title>
        <authorList>
            <person name="Thawai C."/>
        </authorList>
    </citation>
    <scope>NUCLEOTIDE SEQUENCE</scope>
    <source>
        <strain evidence="2">SW21</strain>
    </source>
</reference>
<feature type="region of interest" description="Disordered" evidence="1">
    <location>
        <begin position="183"/>
        <end position="210"/>
    </location>
</feature>